<comment type="caution">
    <text evidence="8">The sequence shown here is derived from an EMBL/GenBank/DDBJ whole genome shotgun (WGS) entry which is preliminary data.</text>
</comment>
<proteinExistence type="predicted"/>
<protein>
    <submittedName>
        <fullName evidence="8">CoA pyrophosphatase</fullName>
    </submittedName>
</protein>
<evidence type="ECO:0000313" key="9">
    <source>
        <dbReference type="Proteomes" id="UP000783742"/>
    </source>
</evidence>
<dbReference type="PANTHER" id="PTHR12992:SF11">
    <property type="entry name" value="MITOCHONDRIAL COENZYME A DIPHOSPHATASE NUDT8"/>
    <property type="match status" value="1"/>
</dbReference>
<evidence type="ECO:0000256" key="4">
    <source>
        <dbReference type="ARBA" id="ARBA00022801"/>
    </source>
</evidence>
<dbReference type="PROSITE" id="PS51462">
    <property type="entry name" value="NUDIX"/>
    <property type="match status" value="1"/>
</dbReference>
<dbReference type="Pfam" id="PF00293">
    <property type="entry name" value="NUDIX"/>
    <property type="match status" value="1"/>
</dbReference>
<evidence type="ECO:0000256" key="3">
    <source>
        <dbReference type="ARBA" id="ARBA00022723"/>
    </source>
</evidence>
<keyword evidence="4" id="KW-0378">Hydrolase</keyword>
<feature type="domain" description="Nudix hydrolase" evidence="7">
    <location>
        <begin position="23"/>
        <end position="156"/>
    </location>
</feature>
<sequence>MNFSPAKIKKKLQNHKPSPIDVKNSFSVLIPLIEIDGELHLVYEKRAMTLRNQPGEISFPGGKIEKGETPEEAAVRETCEELLIKKKDIEVYSEGDFLVNPYASIIYSFVGLITEEFDKIKPSEDEVERIFTVPLKFLLEHEPEAYEIKLSVDRNNNFPYHKIPNGVNYKFKRGKENVLFYEYDDEIIWGFTAKMTNKFIESLKSK</sequence>
<dbReference type="RefSeq" id="WP_216548536.1">
    <property type="nucleotide sequence ID" value="NZ_JAHLQO010000002.1"/>
</dbReference>
<dbReference type="InterPro" id="IPR000086">
    <property type="entry name" value="NUDIX_hydrolase_dom"/>
</dbReference>
<dbReference type="PANTHER" id="PTHR12992">
    <property type="entry name" value="NUDIX HYDROLASE"/>
    <property type="match status" value="1"/>
</dbReference>
<reference evidence="8 9" key="1">
    <citation type="submission" date="2021-06" db="EMBL/GenBank/DDBJ databases">
        <authorList>
            <person name="Sun Q."/>
            <person name="Li D."/>
        </authorList>
    </citation>
    <scope>NUCLEOTIDE SEQUENCE [LARGE SCALE GENOMIC DNA]</scope>
    <source>
        <strain evidence="8 9">MSJ-1</strain>
    </source>
</reference>
<evidence type="ECO:0000256" key="6">
    <source>
        <dbReference type="ARBA" id="ARBA00023211"/>
    </source>
</evidence>
<evidence type="ECO:0000256" key="1">
    <source>
        <dbReference type="ARBA" id="ARBA00001936"/>
    </source>
</evidence>
<organism evidence="8 9">
    <name type="scientific">Peptoniphilus ovalis</name>
    <dbReference type="NCBI Taxonomy" id="2841503"/>
    <lineage>
        <taxon>Bacteria</taxon>
        <taxon>Bacillati</taxon>
        <taxon>Bacillota</taxon>
        <taxon>Tissierellia</taxon>
        <taxon>Tissierellales</taxon>
        <taxon>Peptoniphilaceae</taxon>
        <taxon>Peptoniphilus</taxon>
    </lineage>
</organism>
<keyword evidence="5" id="KW-0460">Magnesium</keyword>
<evidence type="ECO:0000256" key="2">
    <source>
        <dbReference type="ARBA" id="ARBA00001946"/>
    </source>
</evidence>
<dbReference type="InterPro" id="IPR045121">
    <property type="entry name" value="CoAse"/>
</dbReference>
<dbReference type="CDD" id="cd03426">
    <property type="entry name" value="NUDIX_CoAse_Nudt7"/>
    <property type="match status" value="1"/>
</dbReference>
<dbReference type="Proteomes" id="UP000783742">
    <property type="component" value="Unassembled WGS sequence"/>
</dbReference>
<name>A0ABS6FGU6_9FIRM</name>
<evidence type="ECO:0000259" key="7">
    <source>
        <dbReference type="PROSITE" id="PS51462"/>
    </source>
</evidence>
<evidence type="ECO:0000256" key="5">
    <source>
        <dbReference type="ARBA" id="ARBA00022842"/>
    </source>
</evidence>
<dbReference type="EMBL" id="JAHLQO010000002">
    <property type="protein sequence ID" value="MBU5668683.1"/>
    <property type="molecule type" value="Genomic_DNA"/>
</dbReference>
<accession>A0ABS6FGU6</accession>
<gene>
    <name evidence="8" type="ORF">KQI68_02395</name>
</gene>
<keyword evidence="6" id="KW-0464">Manganese</keyword>
<comment type="cofactor">
    <cofactor evidence="1">
        <name>Mn(2+)</name>
        <dbReference type="ChEBI" id="CHEBI:29035"/>
    </cofactor>
</comment>
<comment type="cofactor">
    <cofactor evidence="2">
        <name>Mg(2+)</name>
        <dbReference type="ChEBI" id="CHEBI:18420"/>
    </cofactor>
</comment>
<evidence type="ECO:0000313" key="8">
    <source>
        <dbReference type="EMBL" id="MBU5668683.1"/>
    </source>
</evidence>
<keyword evidence="9" id="KW-1185">Reference proteome</keyword>
<keyword evidence="3" id="KW-0479">Metal-binding</keyword>